<gene>
    <name evidence="2" type="ORF">GOODEAATRI_023464</name>
</gene>
<keyword evidence="1" id="KW-0472">Membrane</keyword>
<evidence type="ECO:0000256" key="1">
    <source>
        <dbReference type="SAM" id="Phobius"/>
    </source>
</evidence>
<keyword evidence="1" id="KW-0812">Transmembrane</keyword>
<organism evidence="2 3">
    <name type="scientific">Goodea atripinnis</name>
    <dbReference type="NCBI Taxonomy" id="208336"/>
    <lineage>
        <taxon>Eukaryota</taxon>
        <taxon>Metazoa</taxon>
        <taxon>Chordata</taxon>
        <taxon>Craniata</taxon>
        <taxon>Vertebrata</taxon>
        <taxon>Euteleostomi</taxon>
        <taxon>Actinopterygii</taxon>
        <taxon>Neopterygii</taxon>
        <taxon>Teleostei</taxon>
        <taxon>Neoteleostei</taxon>
        <taxon>Acanthomorphata</taxon>
        <taxon>Ovalentaria</taxon>
        <taxon>Atherinomorphae</taxon>
        <taxon>Cyprinodontiformes</taxon>
        <taxon>Goodeidae</taxon>
        <taxon>Goodea</taxon>
    </lineage>
</organism>
<protein>
    <submittedName>
        <fullName evidence="2">Uncharacterized protein</fullName>
    </submittedName>
</protein>
<reference evidence="2 3" key="1">
    <citation type="submission" date="2021-06" db="EMBL/GenBank/DDBJ databases">
        <authorList>
            <person name="Palmer J.M."/>
        </authorList>
    </citation>
    <scope>NUCLEOTIDE SEQUENCE [LARGE SCALE GENOMIC DNA]</scope>
    <source>
        <strain evidence="2 3">GA_2019</strain>
        <tissue evidence="2">Muscle</tissue>
    </source>
</reference>
<feature type="transmembrane region" description="Helical" evidence="1">
    <location>
        <begin position="6"/>
        <end position="29"/>
    </location>
</feature>
<sequence length="113" mass="12444">MEDAHFLWLLSNPSALCWQLVGGASWSNICTSVSFDQRMSSKKSCSSFRFSFAHLSLTAVFILQTGAILLQAFQAAILVRSFLNCSIMCRGSGCVGCFLFLSAIVCLTSSRRW</sequence>
<evidence type="ECO:0000313" key="2">
    <source>
        <dbReference type="EMBL" id="MEQ2162794.1"/>
    </source>
</evidence>
<accession>A0ABV0MW28</accession>
<proteinExistence type="predicted"/>
<comment type="caution">
    <text evidence="2">The sequence shown here is derived from an EMBL/GenBank/DDBJ whole genome shotgun (WGS) entry which is preliminary data.</text>
</comment>
<dbReference type="Proteomes" id="UP001476798">
    <property type="component" value="Unassembled WGS sequence"/>
</dbReference>
<dbReference type="EMBL" id="JAHRIO010012518">
    <property type="protein sequence ID" value="MEQ2162794.1"/>
    <property type="molecule type" value="Genomic_DNA"/>
</dbReference>
<keyword evidence="3" id="KW-1185">Reference proteome</keyword>
<evidence type="ECO:0000313" key="3">
    <source>
        <dbReference type="Proteomes" id="UP001476798"/>
    </source>
</evidence>
<name>A0ABV0MW28_9TELE</name>
<feature type="transmembrane region" description="Helical" evidence="1">
    <location>
        <begin position="50"/>
        <end position="69"/>
    </location>
</feature>
<feature type="transmembrane region" description="Helical" evidence="1">
    <location>
        <begin position="81"/>
        <end position="107"/>
    </location>
</feature>
<keyword evidence="1" id="KW-1133">Transmembrane helix</keyword>